<keyword evidence="10 11" id="KW-0813">Transport</keyword>
<feature type="transmembrane region" description="Helical" evidence="10">
    <location>
        <begin position="126"/>
        <end position="150"/>
    </location>
</feature>
<dbReference type="InterPro" id="IPR051050">
    <property type="entry name" value="Lipid_II_flippase_MurJ/MviN"/>
</dbReference>
<dbReference type="NCBIfam" id="TIGR01695">
    <property type="entry name" value="murJ_mviN"/>
    <property type="match status" value="1"/>
</dbReference>
<evidence type="ECO:0000256" key="4">
    <source>
        <dbReference type="ARBA" id="ARBA00022960"/>
    </source>
</evidence>
<dbReference type="EMBL" id="JAUKTR010000002">
    <property type="protein sequence ID" value="MDO1559053.1"/>
    <property type="molecule type" value="Genomic_DNA"/>
</dbReference>
<evidence type="ECO:0000256" key="3">
    <source>
        <dbReference type="ARBA" id="ARBA00022692"/>
    </source>
</evidence>
<evidence type="ECO:0000256" key="8">
    <source>
        <dbReference type="ARBA" id="ARBA00060041"/>
    </source>
</evidence>
<keyword evidence="13" id="KW-1185">Reference proteome</keyword>
<accession>A0ABT8SMJ2</accession>
<organism evidence="12 13">
    <name type="scientific">Peiella sedimenti</name>
    <dbReference type="NCBI Taxonomy" id="3061083"/>
    <lineage>
        <taxon>Bacteria</taxon>
        <taxon>Pseudomonadati</taxon>
        <taxon>Pseudomonadota</taxon>
        <taxon>Alphaproteobacteria</taxon>
        <taxon>Caulobacterales</taxon>
        <taxon>Caulobacteraceae</taxon>
        <taxon>Peiella</taxon>
    </lineage>
</organism>
<dbReference type="PANTHER" id="PTHR47019:SF1">
    <property type="entry name" value="LIPID II FLIPPASE MURJ"/>
    <property type="match status" value="1"/>
</dbReference>
<protein>
    <recommendedName>
        <fullName evidence="10">Probable lipid II flippase MurJ</fullName>
    </recommendedName>
</protein>
<feature type="transmembrane region" description="Helical" evidence="10">
    <location>
        <begin position="390"/>
        <end position="410"/>
    </location>
</feature>
<evidence type="ECO:0000256" key="6">
    <source>
        <dbReference type="ARBA" id="ARBA00022989"/>
    </source>
</evidence>
<keyword evidence="4 10" id="KW-0133">Cell shape</keyword>
<comment type="pathway">
    <text evidence="10">Cell wall biogenesis; peptidoglycan biosynthesis.</text>
</comment>
<dbReference type="CDD" id="cd13123">
    <property type="entry name" value="MATE_MurJ_like"/>
    <property type="match status" value="1"/>
</dbReference>
<evidence type="ECO:0000256" key="9">
    <source>
        <dbReference type="ARBA" id="ARBA00061532"/>
    </source>
</evidence>
<feature type="transmembrane region" description="Helical" evidence="10">
    <location>
        <begin position="84"/>
        <end position="106"/>
    </location>
</feature>
<keyword evidence="2 10" id="KW-1003">Cell membrane</keyword>
<evidence type="ECO:0000313" key="13">
    <source>
        <dbReference type="Proteomes" id="UP001169063"/>
    </source>
</evidence>
<keyword evidence="10 11" id="KW-0961">Cell wall biogenesis/degradation</keyword>
<evidence type="ECO:0000256" key="10">
    <source>
        <dbReference type="HAMAP-Rule" id="MF_02078"/>
    </source>
</evidence>
<comment type="similarity">
    <text evidence="9 10 11">Belongs to the MurJ/MviN family.</text>
</comment>
<dbReference type="PIRSF" id="PIRSF002869">
    <property type="entry name" value="MviN"/>
    <property type="match status" value="1"/>
</dbReference>
<feature type="transmembrane region" description="Helical" evidence="10">
    <location>
        <begin position="416"/>
        <end position="436"/>
    </location>
</feature>
<comment type="subcellular location">
    <subcellularLocation>
        <location evidence="10">Cell inner membrane</location>
        <topology evidence="10">Multi-pass membrane protein</topology>
    </subcellularLocation>
    <subcellularLocation>
        <location evidence="1">Cell membrane</location>
        <topology evidence="1">Multi-pass membrane protein</topology>
    </subcellularLocation>
</comment>
<comment type="function">
    <text evidence="8 10 11">Involved in peptidoglycan biosynthesis. Transports lipid-linked peptidoglycan precursors from the inner to the outer leaflet of the cytoplasmic membrane.</text>
</comment>
<name>A0ABT8SMJ2_9CAUL</name>
<evidence type="ECO:0000313" key="12">
    <source>
        <dbReference type="EMBL" id="MDO1559053.1"/>
    </source>
</evidence>
<comment type="caution">
    <text evidence="10">Lacks conserved residue(s) required for the propagation of feature annotation.</text>
</comment>
<evidence type="ECO:0000256" key="7">
    <source>
        <dbReference type="ARBA" id="ARBA00023136"/>
    </source>
</evidence>
<dbReference type="RefSeq" id="WP_302109480.1">
    <property type="nucleotide sequence ID" value="NZ_JAUKTR010000002.1"/>
</dbReference>
<keyword evidence="7 10" id="KW-0472">Membrane</keyword>
<feature type="transmembrane region" description="Helical" evidence="10">
    <location>
        <begin position="457"/>
        <end position="475"/>
    </location>
</feature>
<comment type="caution">
    <text evidence="12">The sequence shown here is derived from an EMBL/GenBank/DDBJ whole genome shotgun (WGS) entry which is preliminary data.</text>
</comment>
<sequence>MSLARNTLVQATLTLGSRVLGFARDLALAARFGQGPLMDVWSTALMLPNFFRRLFAEGAFAQAFVPLYAGAVEAEGEEAAARMASEALAFILTAVAAVTILLQLLMPWLMPWLLSAWAQNDQVMSLGVLAAQLAMPYLACMTIAALLSGVLNTSGRFALSAGVPILLNLCTLAALLAPLFLPGIGAESVLLWTTLAVTVSGILQAGLLWWGVRRVGVRLRLRLPRLTPAVKRTLSLAVPGAAAGGAMQINTLVSQLLTGSDPGARSVLYNADRLYQLPLGLVGVAIGLALVPRLSRAFVAGDEALGQRTLNDGLVLALALTLPAAAALLTIPFFLIDATMTRGAFTSEDAARTAAVLRHFAWGVPAFVLAKVLTPPFFARQDTRRPMRYAVTSVGVNVVIGAGLFFWLSANGGDGVLGLAIGTSTAAWVNVGLLAWTLVREGAWRPDAALAGRLARLSAAVMAMAGLLLVAAWNYRLLSDLLWRKEIAVVAVAGAGAAFYGVMVLALRAASLSELKAALRREPGAGRETGPGGPSPD</sequence>
<dbReference type="Pfam" id="PF03023">
    <property type="entry name" value="MurJ"/>
    <property type="match status" value="1"/>
</dbReference>
<reference evidence="12" key="1">
    <citation type="submission" date="2023-07" db="EMBL/GenBank/DDBJ databases">
        <title>Brevundimonas soil sp. nov., isolated from the soil of chemical plant.</title>
        <authorList>
            <person name="Wu N."/>
        </authorList>
    </citation>
    <scope>NUCLEOTIDE SEQUENCE</scope>
    <source>
        <strain evidence="12">XZ-24</strain>
    </source>
</reference>
<keyword evidence="10" id="KW-0997">Cell inner membrane</keyword>
<keyword evidence="6 10" id="KW-1133">Transmembrane helix</keyword>
<proteinExistence type="inferred from homology"/>
<dbReference type="InterPro" id="IPR004268">
    <property type="entry name" value="MurJ"/>
</dbReference>
<dbReference type="PANTHER" id="PTHR47019">
    <property type="entry name" value="LIPID II FLIPPASE MURJ"/>
    <property type="match status" value="1"/>
</dbReference>
<evidence type="ECO:0000256" key="1">
    <source>
        <dbReference type="ARBA" id="ARBA00004651"/>
    </source>
</evidence>
<keyword evidence="5 10" id="KW-0573">Peptidoglycan synthesis</keyword>
<dbReference type="HAMAP" id="MF_02078">
    <property type="entry name" value="MurJ_MviN"/>
    <property type="match status" value="1"/>
</dbReference>
<dbReference type="Proteomes" id="UP001169063">
    <property type="component" value="Unassembled WGS sequence"/>
</dbReference>
<feature type="transmembrane region" description="Helical" evidence="10">
    <location>
        <begin position="273"/>
        <end position="292"/>
    </location>
</feature>
<keyword evidence="3 10" id="KW-0812">Transmembrane</keyword>
<evidence type="ECO:0000256" key="11">
    <source>
        <dbReference type="PIRNR" id="PIRNR002869"/>
    </source>
</evidence>
<feature type="transmembrane region" description="Helical" evidence="10">
    <location>
        <begin position="157"/>
        <end position="177"/>
    </location>
</feature>
<evidence type="ECO:0000256" key="5">
    <source>
        <dbReference type="ARBA" id="ARBA00022984"/>
    </source>
</evidence>
<feature type="transmembrane region" description="Helical" evidence="10">
    <location>
        <begin position="356"/>
        <end position="378"/>
    </location>
</feature>
<feature type="transmembrane region" description="Helical" evidence="10">
    <location>
        <begin position="189"/>
        <end position="212"/>
    </location>
</feature>
<evidence type="ECO:0000256" key="2">
    <source>
        <dbReference type="ARBA" id="ARBA00022475"/>
    </source>
</evidence>
<dbReference type="PRINTS" id="PR01806">
    <property type="entry name" value="VIRFACTRMVIN"/>
</dbReference>
<gene>
    <name evidence="10 12" type="primary">murJ</name>
    <name evidence="12" type="ORF">Q0812_06380</name>
</gene>
<feature type="transmembrane region" description="Helical" evidence="10">
    <location>
        <begin position="487"/>
        <end position="507"/>
    </location>
</feature>
<feature type="transmembrane region" description="Helical" evidence="10">
    <location>
        <begin position="313"/>
        <end position="336"/>
    </location>
</feature>